<accession>A0A1M5CEG0</accession>
<dbReference type="STRING" id="930117.SAMN05216225_1001208"/>
<dbReference type="NCBIfam" id="NF047420">
    <property type="entry name" value="EF_P_mod_YmfI"/>
    <property type="match status" value="1"/>
</dbReference>
<dbReference type="Pfam" id="PF13561">
    <property type="entry name" value="adh_short_C2"/>
    <property type="match status" value="1"/>
</dbReference>
<reference evidence="2 3" key="1">
    <citation type="submission" date="2016-11" db="EMBL/GenBank/DDBJ databases">
        <authorList>
            <person name="Jaros S."/>
            <person name="Januszkiewicz K."/>
            <person name="Wedrychowicz H."/>
        </authorList>
    </citation>
    <scope>NUCLEOTIDE SEQUENCE [LARGE SCALE GENOMIC DNA]</scope>
    <source>
        <strain evidence="2 3">IBRC-M 10683</strain>
    </source>
</reference>
<comment type="similarity">
    <text evidence="1">Belongs to the short-chain dehydrogenases/reductases (SDR) family.</text>
</comment>
<dbReference type="InterPro" id="IPR050259">
    <property type="entry name" value="SDR"/>
</dbReference>
<evidence type="ECO:0000313" key="2">
    <source>
        <dbReference type="EMBL" id="SHF53091.1"/>
    </source>
</evidence>
<dbReference type="RefSeq" id="WP_072887071.1">
    <property type="nucleotide sequence ID" value="NZ_FQVW01000001.1"/>
</dbReference>
<dbReference type="EMBL" id="FQVW01000001">
    <property type="protein sequence ID" value="SHF53091.1"/>
    <property type="molecule type" value="Genomic_DNA"/>
</dbReference>
<protein>
    <submittedName>
        <fullName evidence="2">3-oxoacyl-[acyl-carrier protein] reductase</fullName>
    </submittedName>
</protein>
<proteinExistence type="inferred from homology"/>
<dbReference type="InterPro" id="IPR036291">
    <property type="entry name" value="NAD(P)-bd_dom_sf"/>
</dbReference>
<dbReference type="CDD" id="cd05233">
    <property type="entry name" value="SDR_c"/>
    <property type="match status" value="1"/>
</dbReference>
<organism evidence="2 3">
    <name type="scientific">Ornithinibacillus halophilus</name>
    <dbReference type="NCBI Taxonomy" id="930117"/>
    <lineage>
        <taxon>Bacteria</taxon>
        <taxon>Bacillati</taxon>
        <taxon>Bacillota</taxon>
        <taxon>Bacilli</taxon>
        <taxon>Bacillales</taxon>
        <taxon>Bacillaceae</taxon>
        <taxon>Ornithinibacillus</taxon>
    </lineage>
</organism>
<evidence type="ECO:0000313" key="3">
    <source>
        <dbReference type="Proteomes" id="UP000183988"/>
    </source>
</evidence>
<dbReference type="Proteomes" id="UP000183988">
    <property type="component" value="Unassembled WGS sequence"/>
</dbReference>
<dbReference type="OrthoDB" id="9803333at2"/>
<dbReference type="PANTHER" id="PTHR42879:SF2">
    <property type="entry name" value="3-OXOACYL-[ACYL-CARRIER-PROTEIN] REDUCTASE FABG"/>
    <property type="match status" value="1"/>
</dbReference>
<sequence length="238" mass="26358">MGKNILIIGASGDIGSAIAKLLGKKGHRLLLHYHTNGERMSNLREQLDREVILSEIKADLTNESEIKSLITNIVFPVDIIVFASGRAHYGLFQETPEEVINEMLTIHVKAPMMITKHLLPPMIRNNYGKIILISSIWGDIGASHEVLYSTVKGAQNSFVKSLAKEVGPSGININAVSPGFIDTKMNQHLLTEEREAIFSEIPLNRPGQPKEVAELVHFLTEDKSSYIQGEVIRINGGW</sequence>
<gene>
    <name evidence="2" type="ORF">SAMN05216225_1001208</name>
</gene>
<evidence type="ECO:0000256" key="1">
    <source>
        <dbReference type="ARBA" id="ARBA00006484"/>
    </source>
</evidence>
<dbReference type="PRINTS" id="PR00081">
    <property type="entry name" value="GDHRDH"/>
</dbReference>
<dbReference type="Gene3D" id="3.40.50.720">
    <property type="entry name" value="NAD(P)-binding Rossmann-like Domain"/>
    <property type="match status" value="1"/>
</dbReference>
<keyword evidence="3" id="KW-1185">Reference proteome</keyword>
<dbReference type="InterPro" id="IPR002347">
    <property type="entry name" value="SDR_fam"/>
</dbReference>
<dbReference type="SUPFAM" id="SSF51735">
    <property type="entry name" value="NAD(P)-binding Rossmann-fold domains"/>
    <property type="match status" value="1"/>
</dbReference>
<dbReference type="AlphaFoldDB" id="A0A1M5CEG0"/>
<dbReference type="PANTHER" id="PTHR42879">
    <property type="entry name" value="3-OXOACYL-(ACYL-CARRIER-PROTEIN) REDUCTASE"/>
    <property type="match status" value="1"/>
</dbReference>
<name>A0A1M5CEG0_9BACI</name>